<comment type="subcellular location">
    <subcellularLocation>
        <location evidence="8">Cell membrane</location>
        <topology evidence="8">Multi-pass membrane protein</topology>
    </subcellularLocation>
    <subcellularLocation>
        <location evidence="1">Membrane</location>
        <topology evidence="1">Multi-pass membrane protein</topology>
    </subcellularLocation>
</comment>
<dbReference type="SUPFAM" id="SSF53850">
    <property type="entry name" value="Periplasmic binding protein-like II"/>
    <property type="match status" value="1"/>
</dbReference>
<dbReference type="EMBL" id="JAAGPU010000008">
    <property type="protein sequence ID" value="NEU04470.1"/>
    <property type="molecule type" value="Genomic_DNA"/>
</dbReference>
<dbReference type="Pfam" id="PF00528">
    <property type="entry name" value="BPD_transp_1"/>
    <property type="match status" value="1"/>
</dbReference>
<comment type="similarity">
    <text evidence="7">In the N-terminal section; belongs to the binding-protein-dependent transport system permease family.</text>
</comment>
<dbReference type="GO" id="GO:0031460">
    <property type="term" value="P:glycine betaine transport"/>
    <property type="evidence" value="ECO:0007669"/>
    <property type="project" value="TreeGrafter"/>
</dbReference>
<dbReference type="PROSITE" id="PS50928">
    <property type="entry name" value="ABC_TM1"/>
    <property type="match status" value="1"/>
</dbReference>
<feature type="transmembrane region" description="Helical" evidence="8">
    <location>
        <begin position="151"/>
        <end position="172"/>
    </location>
</feature>
<dbReference type="SUPFAM" id="SSF161098">
    <property type="entry name" value="MetI-like"/>
    <property type="match status" value="1"/>
</dbReference>
<dbReference type="InterPro" id="IPR051204">
    <property type="entry name" value="ABC_transp_perm/SBD"/>
</dbReference>
<evidence type="ECO:0000256" key="2">
    <source>
        <dbReference type="ARBA" id="ARBA00022448"/>
    </source>
</evidence>
<evidence type="ECO:0000256" key="6">
    <source>
        <dbReference type="ARBA" id="ARBA00035642"/>
    </source>
</evidence>
<evidence type="ECO:0000313" key="11">
    <source>
        <dbReference type="Proteomes" id="UP000481872"/>
    </source>
</evidence>
<proteinExistence type="inferred from homology"/>
<evidence type="ECO:0000256" key="1">
    <source>
        <dbReference type="ARBA" id="ARBA00004141"/>
    </source>
</evidence>
<comment type="similarity">
    <text evidence="6">In the C-terminal section; belongs to the OsmX family.</text>
</comment>
<keyword evidence="5 8" id="KW-0472">Membrane</keyword>
<feature type="transmembrane region" description="Helical" evidence="8">
    <location>
        <begin position="26"/>
        <end position="48"/>
    </location>
</feature>
<evidence type="ECO:0000256" key="4">
    <source>
        <dbReference type="ARBA" id="ARBA00022989"/>
    </source>
</evidence>
<organism evidence="10 11">
    <name type="scientific">Clostridium senegalense</name>
    <dbReference type="NCBI Taxonomy" id="1465809"/>
    <lineage>
        <taxon>Bacteria</taxon>
        <taxon>Bacillati</taxon>
        <taxon>Bacillota</taxon>
        <taxon>Clostridia</taxon>
        <taxon>Eubacteriales</taxon>
        <taxon>Clostridiaceae</taxon>
        <taxon>Clostridium</taxon>
    </lineage>
</organism>
<feature type="domain" description="ABC transmembrane type-1" evidence="9">
    <location>
        <begin position="22"/>
        <end position="201"/>
    </location>
</feature>
<dbReference type="InterPro" id="IPR007210">
    <property type="entry name" value="ABC_Gly_betaine_transp_sub-bd"/>
</dbReference>
<dbReference type="InterPro" id="IPR035906">
    <property type="entry name" value="MetI-like_sf"/>
</dbReference>
<sequence>MNFIKEVLKLYIHRADFFLELVIQHLVLSFVAVVISTIIGIFLGVIVCENKRLSNPIKGITNFLYTIPSIAILGFLVSFSGVGNITAIITLSLYGLLPIITNTYTGIENVDKDVIEAGKGMGATKRELLYKIKLPLALPVIFAGFRNMVVMTIALCGIASFIGAGGLGVAIWRGITTNNPTMTFAGSLLIALIALTIDSIMSCIQKYINIRFTKGKVKRKVMGTKKHIGVISILLIIIIFIGANFNRKETIIIASKPMTEQYILTEIMAQLIEEKTSIKVEIKKGIGGGTANIHPAIVKGEVDIYPEYTGTSWEYVLKKKSQSENTYEELKKEYKEKYDLNWFNLYGYDSNYAIVVNKELAEKYNLKTYSDLATISDKLVIGAEYDFYEREDGYNSLAKLYNFNFKDTLDLDMGLKYKALTSNKIDVIMASTTDGQLVNENYLVLKDDKRFFPNYLAGTIIREETLKKYPELIEVLNLLNNTITEKEIINMNYKVEVEKKEDFQVAKEFLIEKGIIK</sequence>
<keyword evidence="11" id="KW-1185">Reference proteome</keyword>
<evidence type="ECO:0000256" key="3">
    <source>
        <dbReference type="ARBA" id="ARBA00022692"/>
    </source>
</evidence>
<reference evidence="10 11" key="1">
    <citation type="submission" date="2020-02" db="EMBL/GenBank/DDBJ databases">
        <title>Genome assembly of a novel Clostridium senegalense strain.</title>
        <authorList>
            <person name="Gupta T.B."/>
            <person name="Jauregui R."/>
            <person name="Maclean P."/>
            <person name="Nawarathana A."/>
            <person name="Brightwell G."/>
        </authorList>
    </citation>
    <scope>NUCLEOTIDE SEQUENCE [LARGE SCALE GENOMIC DNA]</scope>
    <source>
        <strain evidence="10 11">AGRFS4</strain>
    </source>
</reference>
<dbReference type="RefSeq" id="WP_199869561.1">
    <property type="nucleotide sequence ID" value="NZ_JAAGPU010000008.1"/>
</dbReference>
<dbReference type="Proteomes" id="UP000481872">
    <property type="component" value="Unassembled WGS sequence"/>
</dbReference>
<keyword evidence="2 8" id="KW-0813">Transport</keyword>
<evidence type="ECO:0000256" key="5">
    <source>
        <dbReference type="ARBA" id="ARBA00023136"/>
    </source>
</evidence>
<dbReference type="Gene3D" id="3.40.190.10">
    <property type="entry name" value="Periplasmic binding protein-like II"/>
    <property type="match status" value="1"/>
</dbReference>
<dbReference type="Gene3D" id="3.40.190.120">
    <property type="entry name" value="Osmoprotection protein (prox), domain 2"/>
    <property type="match status" value="1"/>
</dbReference>
<gene>
    <name evidence="10" type="ORF">G3M99_06275</name>
</gene>
<dbReference type="Gene3D" id="1.10.3720.10">
    <property type="entry name" value="MetI-like"/>
    <property type="match status" value="1"/>
</dbReference>
<dbReference type="GO" id="GO:0022857">
    <property type="term" value="F:transmembrane transporter activity"/>
    <property type="evidence" value="ECO:0007669"/>
    <property type="project" value="InterPro"/>
</dbReference>
<protein>
    <submittedName>
        <fullName evidence="10">ABC transporter permease subunit</fullName>
    </submittedName>
</protein>
<keyword evidence="4 8" id="KW-1133">Transmembrane helix</keyword>
<feature type="transmembrane region" description="Helical" evidence="8">
    <location>
        <begin position="60"/>
        <end position="79"/>
    </location>
</feature>
<keyword evidence="3 8" id="KW-0812">Transmembrane</keyword>
<dbReference type="GO" id="GO:0043190">
    <property type="term" value="C:ATP-binding cassette (ABC) transporter complex"/>
    <property type="evidence" value="ECO:0007669"/>
    <property type="project" value="InterPro"/>
</dbReference>
<dbReference type="Pfam" id="PF04069">
    <property type="entry name" value="OpuAC"/>
    <property type="match status" value="1"/>
</dbReference>
<feature type="transmembrane region" description="Helical" evidence="8">
    <location>
        <begin position="184"/>
        <end position="208"/>
    </location>
</feature>
<evidence type="ECO:0000256" key="7">
    <source>
        <dbReference type="ARBA" id="ARBA00035652"/>
    </source>
</evidence>
<name>A0A6M0H113_9CLOT</name>
<feature type="transmembrane region" description="Helical" evidence="8">
    <location>
        <begin position="85"/>
        <end position="107"/>
    </location>
</feature>
<dbReference type="FunFam" id="1.10.3720.10:FF:000001">
    <property type="entry name" value="Glycine betaine ABC transporter, permease"/>
    <property type="match status" value="1"/>
</dbReference>
<evidence type="ECO:0000259" key="9">
    <source>
        <dbReference type="PROSITE" id="PS50928"/>
    </source>
</evidence>
<dbReference type="AlphaFoldDB" id="A0A6M0H113"/>
<dbReference type="CDD" id="cd06261">
    <property type="entry name" value="TM_PBP2"/>
    <property type="match status" value="1"/>
</dbReference>
<feature type="transmembrane region" description="Helical" evidence="8">
    <location>
        <begin position="228"/>
        <end position="246"/>
    </location>
</feature>
<dbReference type="PANTHER" id="PTHR30177:SF4">
    <property type="entry name" value="OSMOPROTECTANT IMPORT PERMEASE PROTEIN OSMW"/>
    <property type="match status" value="1"/>
</dbReference>
<comment type="caution">
    <text evidence="10">The sequence shown here is derived from an EMBL/GenBank/DDBJ whole genome shotgun (WGS) entry which is preliminary data.</text>
</comment>
<accession>A0A6M0H113</accession>
<dbReference type="InterPro" id="IPR000515">
    <property type="entry name" value="MetI-like"/>
</dbReference>
<comment type="similarity">
    <text evidence="8">Belongs to the binding-protein-dependent transport system permease family.</text>
</comment>
<evidence type="ECO:0000256" key="8">
    <source>
        <dbReference type="RuleBase" id="RU363032"/>
    </source>
</evidence>
<evidence type="ECO:0000313" key="10">
    <source>
        <dbReference type="EMBL" id="NEU04470.1"/>
    </source>
</evidence>
<dbReference type="PANTHER" id="PTHR30177">
    <property type="entry name" value="GLYCINE BETAINE/L-PROLINE TRANSPORT SYSTEM PERMEASE PROTEIN PROW"/>
    <property type="match status" value="1"/>
</dbReference>